<evidence type="ECO:0000313" key="6">
    <source>
        <dbReference type="EMBL" id="OLR56709.1"/>
    </source>
</evidence>
<dbReference type="PROSITE" id="PS50042">
    <property type="entry name" value="CNMP_BINDING_3"/>
    <property type="match status" value="1"/>
</dbReference>
<dbReference type="InterPro" id="IPR012318">
    <property type="entry name" value="HTH_CRP"/>
</dbReference>
<keyword evidence="7" id="KW-1185">Reference proteome</keyword>
<keyword evidence="2" id="KW-0238">DNA-binding</keyword>
<evidence type="ECO:0008006" key="8">
    <source>
        <dbReference type="Google" id="ProtNLM"/>
    </source>
</evidence>
<protein>
    <recommendedName>
        <fullName evidence="8">Crp/Fnr family transcriptional regulator</fullName>
    </recommendedName>
</protein>
<evidence type="ECO:0000256" key="1">
    <source>
        <dbReference type="ARBA" id="ARBA00023015"/>
    </source>
</evidence>
<comment type="caution">
    <text evidence="6">The sequence shown here is derived from an EMBL/GenBank/DDBJ whole genome shotgun (WGS) entry which is preliminary data.</text>
</comment>
<dbReference type="GO" id="GO:0003677">
    <property type="term" value="F:DNA binding"/>
    <property type="evidence" value="ECO:0007669"/>
    <property type="project" value="UniProtKB-KW"/>
</dbReference>
<evidence type="ECO:0000259" key="5">
    <source>
        <dbReference type="PROSITE" id="PS51063"/>
    </source>
</evidence>
<feature type="domain" description="HTH crp-type" evidence="5">
    <location>
        <begin position="157"/>
        <end position="222"/>
    </location>
</feature>
<dbReference type="InterPro" id="IPR000595">
    <property type="entry name" value="cNMP-bd_dom"/>
</dbReference>
<dbReference type="SMART" id="SM00100">
    <property type="entry name" value="cNMP"/>
    <property type="match status" value="1"/>
</dbReference>
<gene>
    <name evidence="6" type="ORF">BHK98_11925</name>
</gene>
<dbReference type="SUPFAM" id="SSF51206">
    <property type="entry name" value="cAMP-binding domain-like"/>
    <property type="match status" value="1"/>
</dbReference>
<dbReference type="Pfam" id="PF00027">
    <property type="entry name" value="cNMP_binding"/>
    <property type="match status" value="1"/>
</dbReference>
<dbReference type="RefSeq" id="WP_075714545.1">
    <property type="nucleotide sequence ID" value="NZ_MJIE01000001.1"/>
</dbReference>
<dbReference type="SUPFAM" id="SSF46785">
    <property type="entry name" value="Winged helix' DNA-binding domain"/>
    <property type="match status" value="1"/>
</dbReference>
<evidence type="ECO:0000313" key="7">
    <source>
        <dbReference type="Proteomes" id="UP000187404"/>
    </source>
</evidence>
<proteinExistence type="predicted"/>
<feature type="domain" description="Cyclic nucleotide-binding" evidence="4">
    <location>
        <begin position="15"/>
        <end position="118"/>
    </location>
</feature>
<dbReference type="EMBL" id="MJIE01000001">
    <property type="protein sequence ID" value="OLR56709.1"/>
    <property type="molecule type" value="Genomic_DNA"/>
</dbReference>
<accession>A0A1Q9JKI2</accession>
<dbReference type="SMART" id="SM00419">
    <property type="entry name" value="HTH_CRP"/>
    <property type="match status" value="1"/>
</dbReference>
<dbReference type="InterPro" id="IPR018490">
    <property type="entry name" value="cNMP-bd_dom_sf"/>
</dbReference>
<sequence>MTTNEVMDILTESVLFRGCDAEEVRELARNSGTLRTYEQGEFIFAEEDAPDRIRMLISGELLVAKDTVSGKRMILTRIDEPGDLFGEIYPFIGLPHYDMYVEALRNSQVLSIGLEPFRMTGNAAHDRMAQMLQGNLLSVVARKAYQMNRRLRVLGSAGIRGKIARLLVDLQKEGNRVRVMPREEMADYLTVSRPALSRELGNMVREGILKIDGRDLVILDQEALEEYL</sequence>
<dbReference type="STRING" id="1261640.BHK98_11925"/>
<dbReference type="PROSITE" id="PS51063">
    <property type="entry name" value="HTH_CRP_2"/>
    <property type="match status" value="1"/>
</dbReference>
<name>A0A1Q9JKI2_9FIRM</name>
<keyword evidence="1" id="KW-0805">Transcription regulation</keyword>
<organism evidence="6 7">
    <name type="scientific">Hornefia porci</name>
    <dbReference type="NCBI Taxonomy" id="2652292"/>
    <lineage>
        <taxon>Bacteria</taxon>
        <taxon>Bacillati</taxon>
        <taxon>Bacillota</taxon>
        <taxon>Clostridia</taxon>
        <taxon>Peptostreptococcales</taxon>
        <taxon>Anaerovoracaceae</taxon>
        <taxon>Hornefia</taxon>
    </lineage>
</organism>
<evidence type="ECO:0000256" key="3">
    <source>
        <dbReference type="ARBA" id="ARBA00023163"/>
    </source>
</evidence>
<dbReference type="AlphaFoldDB" id="A0A1Q9JKI2"/>
<keyword evidence="3" id="KW-0804">Transcription</keyword>
<dbReference type="Gene3D" id="2.60.120.10">
    <property type="entry name" value="Jelly Rolls"/>
    <property type="match status" value="1"/>
</dbReference>
<dbReference type="InterPro" id="IPR036390">
    <property type="entry name" value="WH_DNA-bd_sf"/>
</dbReference>
<reference evidence="6 7" key="1">
    <citation type="journal article" date="2016" name="Appl. Environ. Microbiol.">
        <title>Function and Phylogeny of Bacterial Butyryl Coenzyme A:Acetate Transferases and Their Diversity in the Proximal Colon of Swine.</title>
        <authorList>
            <person name="Trachsel J."/>
            <person name="Bayles D.O."/>
            <person name="Looft T."/>
            <person name="Levine U.Y."/>
            <person name="Allen H.K."/>
        </authorList>
    </citation>
    <scope>NUCLEOTIDE SEQUENCE [LARGE SCALE GENOMIC DNA]</scope>
    <source>
        <strain evidence="6 7">68-3-10</strain>
    </source>
</reference>
<dbReference type="CDD" id="cd00038">
    <property type="entry name" value="CAP_ED"/>
    <property type="match status" value="1"/>
</dbReference>
<dbReference type="OrthoDB" id="3176638at2"/>
<dbReference type="GO" id="GO:0006355">
    <property type="term" value="P:regulation of DNA-templated transcription"/>
    <property type="evidence" value="ECO:0007669"/>
    <property type="project" value="InterPro"/>
</dbReference>
<dbReference type="InterPro" id="IPR014710">
    <property type="entry name" value="RmlC-like_jellyroll"/>
</dbReference>
<dbReference type="Pfam" id="PF13545">
    <property type="entry name" value="HTH_Crp_2"/>
    <property type="match status" value="1"/>
</dbReference>
<evidence type="ECO:0000259" key="4">
    <source>
        <dbReference type="PROSITE" id="PS50042"/>
    </source>
</evidence>
<dbReference type="Proteomes" id="UP000187404">
    <property type="component" value="Unassembled WGS sequence"/>
</dbReference>
<evidence type="ECO:0000256" key="2">
    <source>
        <dbReference type="ARBA" id="ARBA00023125"/>
    </source>
</evidence>